<evidence type="ECO:0008006" key="13">
    <source>
        <dbReference type="Google" id="ProtNLM"/>
    </source>
</evidence>
<evidence type="ECO:0000256" key="7">
    <source>
        <dbReference type="ARBA" id="ARBA00023136"/>
    </source>
</evidence>
<dbReference type="PANTHER" id="PTHR33365:SF4">
    <property type="entry name" value="CYCLOCHLOROTINE BIOSYNTHESIS PROTEIN O"/>
    <property type="match status" value="1"/>
</dbReference>
<evidence type="ECO:0000256" key="5">
    <source>
        <dbReference type="ARBA" id="ARBA00023002"/>
    </source>
</evidence>
<gene>
    <name evidence="11" type="ORF">N0V93_005563</name>
</gene>
<keyword evidence="3 10" id="KW-0812">Transmembrane</keyword>
<evidence type="ECO:0000256" key="9">
    <source>
        <dbReference type="ARBA" id="ARBA00035112"/>
    </source>
</evidence>
<evidence type="ECO:0000256" key="8">
    <source>
        <dbReference type="ARBA" id="ARBA00023180"/>
    </source>
</evidence>
<keyword evidence="12" id="KW-1185">Reference proteome</keyword>
<keyword evidence="8" id="KW-0325">Glycoprotein</keyword>
<feature type="transmembrane region" description="Helical" evidence="10">
    <location>
        <begin position="81"/>
        <end position="101"/>
    </location>
</feature>
<dbReference type="Pfam" id="PF11807">
    <property type="entry name" value="UstYa"/>
    <property type="match status" value="1"/>
</dbReference>
<reference evidence="11" key="1">
    <citation type="submission" date="2022-10" db="EMBL/GenBank/DDBJ databases">
        <title>Tapping the CABI collections for fungal endophytes: first genome assemblies for Collariella, Neodidymelliopsis, Ascochyta clinopodiicola, Didymella pomorum, Didymosphaeria variabile, Neocosmospora piperis and Neocucurbitaria cava.</title>
        <authorList>
            <person name="Hill R."/>
        </authorList>
    </citation>
    <scope>NUCLEOTIDE SEQUENCE</scope>
    <source>
        <strain evidence="11">IMI 355082</strain>
    </source>
</reference>
<name>A0A9W8YUY8_9PEZI</name>
<comment type="similarity">
    <text evidence="9">Belongs to the ustYa family.</text>
</comment>
<evidence type="ECO:0000256" key="4">
    <source>
        <dbReference type="ARBA" id="ARBA00022989"/>
    </source>
</evidence>
<comment type="caution">
    <text evidence="11">The sequence shown here is derived from an EMBL/GenBank/DDBJ whole genome shotgun (WGS) entry which is preliminary data.</text>
</comment>
<keyword evidence="4 10" id="KW-1133">Transmembrane helix</keyword>
<dbReference type="PANTHER" id="PTHR33365">
    <property type="entry name" value="YALI0B05434P"/>
    <property type="match status" value="1"/>
</dbReference>
<evidence type="ECO:0000256" key="10">
    <source>
        <dbReference type="SAM" id="Phobius"/>
    </source>
</evidence>
<comment type="pathway">
    <text evidence="2">Mycotoxin biosynthesis.</text>
</comment>
<dbReference type="Proteomes" id="UP001140453">
    <property type="component" value="Unassembled WGS sequence"/>
</dbReference>
<dbReference type="GO" id="GO:0043386">
    <property type="term" value="P:mycotoxin biosynthetic process"/>
    <property type="evidence" value="ECO:0007669"/>
    <property type="project" value="InterPro"/>
</dbReference>
<keyword evidence="5" id="KW-0560">Oxidoreductase</keyword>
<organism evidence="11 12">
    <name type="scientific">Gnomoniopsis smithogilvyi</name>
    <dbReference type="NCBI Taxonomy" id="1191159"/>
    <lineage>
        <taxon>Eukaryota</taxon>
        <taxon>Fungi</taxon>
        <taxon>Dikarya</taxon>
        <taxon>Ascomycota</taxon>
        <taxon>Pezizomycotina</taxon>
        <taxon>Sordariomycetes</taxon>
        <taxon>Sordariomycetidae</taxon>
        <taxon>Diaporthales</taxon>
        <taxon>Gnomoniaceae</taxon>
        <taxon>Gnomoniopsis</taxon>
    </lineage>
</organism>
<keyword evidence="6" id="KW-0843">Virulence</keyword>
<dbReference type="GO" id="GO:0016491">
    <property type="term" value="F:oxidoreductase activity"/>
    <property type="evidence" value="ECO:0007669"/>
    <property type="project" value="UniProtKB-KW"/>
</dbReference>
<dbReference type="GO" id="GO:0016020">
    <property type="term" value="C:membrane"/>
    <property type="evidence" value="ECO:0007669"/>
    <property type="project" value="UniProtKB-SubCell"/>
</dbReference>
<dbReference type="InterPro" id="IPR021765">
    <property type="entry name" value="UstYa-like"/>
</dbReference>
<dbReference type="EMBL" id="JAPEVB010000003">
    <property type="protein sequence ID" value="KAJ4391943.1"/>
    <property type="molecule type" value="Genomic_DNA"/>
</dbReference>
<evidence type="ECO:0000256" key="3">
    <source>
        <dbReference type="ARBA" id="ARBA00022692"/>
    </source>
</evidence>
<evidence type="ECO:0000256" key="2">
    <source>
        <dbReference type="ARBA" id="ARBA00004685"/>
    </source>
</evidence>
<dbReference type="OrthoDB" id="3687641at2759"/>
<accession>A0A9W8YUY8</accession>
<evidence type="ECO:0000256" key="6">
    <source>
        <dbReference type="ARBA" id="ARBA00023026"/>
    </source>
</evidence>
<evidence type="ECO:0000313" key="12">
    <source>
        <dbReference type="Proteomes" id="UP001140453"/>
    </source>
</evidence>
<keyword evidence="7 10" id="KW-0472">Membrane</keyword>
<dbReference type="AlphaFoldDB" id="A0A9W8YUY8"/>
<sequence>MDKLKENVSRMFGLWHTHTLPTSQTYRLLDPDAAKDSERLLTSPSSSGESDRIMASEKMPDTCDCACHQGPPPQLLTPARIHLCASLFWMLGALFILLVFWRGSSNMPANGTFGWSPVVDDGANEYVEYAFPFFDLDPGEEKWNNKPTYEMDVRWFESYNWLTKVPTPRAQQGVPNGTIPIPGDEENSVVWLGVFHELHCANVLRKLIWFEYYSVMADLVAGRNNMRNHLVHCLDAIRKGIMCHADITPVPFWSKPDFKNSEITPMFKIPHTCRNYDRILDWAKDHRIEKFDCVEPICGTLGSVTMTVEPGDPQPTHWPDPDATGPKVYTPEDEKILNCGKSVLDWC</sequence>
<protein>
    <recommendedName>
        <fullName evidence="13">Cyclochlorotine biosynthesis protein O</fullName>
    </recommendedName>
</protein>
<comment type="subcellular location">
    <subcellularLocation>
        <location evidence="1">Membrane</location>
        <topology evidence="1">Single-pass membrane protein</topology>
    </subcellularLocation>
</comment>
<proteinExistence type="inferred from homology"/>
<evidence type="ECO:0000313" key="11">
    <source>
        <dbReference type="EMBL" id="KAJ4391943.1"/>
    </source>
</evidence>
<evidence type="ECO:0000256" key="1">
    <source>
        <dbReference type="ARBA" id="ARBA00004167"/>
    </source>
</evidence>